<dbReference type="PANTHER" id="PTHR24138:SF10">
    <property type="entry name" value="PHOSPHOLIPASE A2"/>
    <property type="match status" value="1"/>
</dbReference>
<feature type="short sequence motif" description="GXSXG" evidence="2">
    <location>
        <begin position="40"/>
        <end position="44"/>
    </location>
</feature>
<dbReference type="EMBL" id="ONZG01000027">
    <property type="protein sequence ID" value="SPJ31487.1"/>
    <property type="molecule type" value="Genomic_DNA"/>
</dbReference>
<organism evidence="4 5">
    <name type="scientific">Falsiruegeria mediterranea M17</name>
    <dbReference type="NCBI Taxonomy" id="1200281"/>
    <lineage>
        <taxon>Bacteria</taxon>
        <taxon>Pseudomonadati</taxon>
        <taxon>Pseudomonadota</taxon>
        <taxon>Alphaproteobacteria</taxon>
        <taxon>Rhodobacterales</taxon>
        <taxon>Roseobacteraceae</taxon>
        <taxon>Falsiruegeria</taxon>
    </lineage>
</organism>
<dbReference type="Pfam" id="PF01734">
    <property type="entry name" value="Patatin"/>
    <property type="match status" value="1"/>
</dbReference>
<dbReference type="InterPro" id="IPR047156">
    <property type="entry name" value="Teg/CotR/CapV-like"/>
</dbReference>
<sequence>MAFKLLSCDGGGVRGYLTCLILSELHKETGFLHKVDGFIGTSTGGLLAVALADGRSQGKDLAVLMDEITSIYRNQADKIFRENEHNMFDRSFDALIHKFGFGDGPGIRSSQFTSTGLAEIGKSLVGDRELGSISPEIVLAVPAVCLHWSNRVGWAPFTLTNQELVRDDWLNLSTVKLLDMAMATSAAPTFFPPHQIVSEGRDYGYFIDGGVFANNPVLNGINVAIAAGKAKNLSDIEVISIGTGRQPISISEEMVKNPDDWGLLKWFGLTSGAPGGALLDLGLTTSAENQYWIAKLVLDERLVRLDPPLSKTVSLTSRDAKSYEQMKEASQFAMDSPYWQDALVLLQNW</sequence>
<accession>A0A2R8CGF9</accession>
<dbReference type="PROSITE" id="PS51635">
    <property type="entry name" value="PNPLA"/>
    <property type="match status" value="1"/>
</dbReference>
<keyword evidence="2" id="KW-0442">Lipid degradation</keyword>
<dbReference type="AlphaFoldDB" id="A0A2R8CGF9"/>
<evidence type="ECO:0000313" key="5">
    <source>
        <dbReference type="Proteomes" id="UP000244898"/>
    </source>
</evidence>
<dbReference type="Gene3D" id="3.40.1090.10">
    <property type="entry name" value="Cytosolic phospholipase A2 catalytic domain"/>
    <property type="match status" value="1"/>
</dbReference>
<dbReference type="SUPFAM" id="SSF52151">
    <property type="entry name" value="FabD/lysophospholipase-like"/>
    <property type="match status" value="1"/>
</dbReference>
<keyword evidence="5" id="KW-1185">Reference proteome</keyword>
<name>A0A2R8CGF9_9RHOB</name>
<dbReference type="GO" id="GO:0016042">
    <property type="term" value="P:lipid catabolic process"/>
    <property type="evidence" value="ECO:0007669"/>
    <property type="project" value="UniProtKB-UniRule"/>
</dbReference>
<proteinExistence type="predicted"/>
<gene>
    <name evidence="4" type="primary">cotR</name>
    <name evidence="4" type="ORF">TRM7615_05030</name>
</gene>
<evidence type="ECO:0000256" key="2">
    <source>
        <dbReference type="PROSITE-ProRule" id="PRU01161"/>
    </source>
</evidence>
<dbReference type="InterPro" id="IPR016035">
    <property type="entry name" value="Acyl_Trfase/lysoPLipase"/>
</dbReference>
<keyword evidence="2 4" id="KW-0378">Hydrolase</keyword>
<feature type="short sequence motif" description="GXGXXG" evidence="2">
    <location>
        <begin position="10"/>
        <end position="15"/>
    </location>
</feature>
<dbReference type="GO" id="GO:0016787">
    <property type="term" value="F:hydrolase activity"/>
    <property type="evidence" value="ECO:0007669"/>
    <property type="project" value="UniProtKB-UniRule"/>
</dbReference>
<protein>
    <submittedName>
        <fullName evidence="4">Sporulation hydrolase CotR</fullName>
        <ecNumber evidence="4">3.1.1.-</ecNumber>
    </submittedName>
</protein>
<evidence type="ECO:0000259" key="3">
    <source>
        <dbReference type="PROSITE" id="PS51635"/>
    </source>
</evidence>
<dbReference type="RefSeq" id="WP_108792693.1">
    <property type="nucleotide sequence ID" value="NZ_ONZG01000027.1"/>
</dbReference>
<evidence type="ECO:0000256" key="1">
    <source>
        <dbReference type="ARBA" id="ARBA00023098"/>
    </source>
</evidence>
<reference evidence="5" key="1">
    <citation type="submission" date="2018-03" db="EMBL/GenBank/DDBJ databases">
        <authorList>
            <person name="Rodrigo-Torres L."/>
            <person name="Arahal R. D."/>
            <person name="Lucena T."/>
        </authorList>
    </citation>
    <scope>NUCLEOTIDE SEQUENCE [LARGE SCALE GENOMIC DNA]</scope>
    <source>
        <strain evidence="5">CECT 7615</strain>
    </source>
</reference>
<feature type="short sequence motif" description="DGA/G" evidence="2">
    <location>
        <begin position="208"/>
        <end position="210"/>
    </location>
</feature>
<dbReference type="PANTHER" id="PTHR24138">
    <property type="entry name" value="INTRACELLLAR PHOSPHOLIPASE A FAMILY"/>
    <property type="match status" value="1"/>
</dbReference>
<feature type="active site" description="Proton acceptor" evidence="2">
    <location>
        <position position="208"/>
    </location>
</feature>
<dbReference type="Proteomes" id="UP000244898">
    <property type="component" value="Unassembled WGS sequence"/>
</dbReference>
<feature type="active site" description="Nucleophile" evidence="2">
    <location>
        <position position="42"/>
    </location>
</feature>
<dbReference type="EC" id="3.1.1.-" evidence="4"/>
<keyword evidence="1 2" id="KW-0443">Lipid metabolism</keyword>
<feature type="domain" description="PNPLA" evidence="3">
    <location>
        <begin position="6"/>
        <end position="221"/>
    </location>
</feature>
<dbReference type="OrthoDB" id="9807112at2"/>
<dbReference type="InterPro" id="IPR002641">
    <property type="entry name" value="PNPLA_dom"/>
</dbReference>
<evidence type="ECO:0000313" key="4">
    <source>
        <dbReference type="EMBL" id="SPJ31487.1"/>
    </source>
</evidence>